<dbReference type="EMBL" id="ABCS01000125">
    <property type="protein sequence ID" value="EDM74544.1"/>
    <property type="molecule type" value="Genomic_DNA"/>
</dbReference>
<proteinExistence type="predicted"/>
<sequence length="34" mass="3480">MTDSAAAAISQSEAIPMKTKTNTKAGASPWLEGD</sequence>
<organism evidence="2 3">
    <name type="scientific">Plesiocystis pacifica SIR-1</name>
    <dbReference type="NCBI Taxonomy" id="391625"/>
    <lineage>
        <taxon>Bacteria</taxon>
        <taxon>Pseudomonadati</taxon>
        <taxon>Myxococcota</taxon>
        <taxon>Polyangia</taxon>
        <taxon>Nannocystales</taxon>
        <taxon>Nannocystaceae</taxon>
        <taxon>Plesiocystis</taxon>
    </lineage>
</organism>
<dbReference type="AlphaFoldDB" id="A6GHU7"/>
<accession>A6GHU7</accession>
<reference evidence="2 3" key="1">
    <citation type="submission" date="2007-06" db="EMBL/GenBank/DDBJ databases">
        <authorList>
            <person name="Shimkets L."/>
            <person name="Ferriera S."/>
            <person name="Johnson J."/>
            <person name="Kravitz S."/>
            <person name="Beeson K."/>
            <person name="Sutton G."/>
            <person name="Rogers Y.-H."/>
            <person name="Friedman R."/>
            <person name="Frazier M."/>
            <person name="Venter J.C."/>
        </authorList>
    </citation>
    <scope>NUCLEOTIDE SEQUENCE [LARGE SCALE GENOMIC DNA]</scope>
    <source>
        <strain evidence="2 3">SIR-1</strain>
    </source>
</reference>
<protein>
    <submittedName>
        <fullName evidence="2">Uncharacterized protein</fullName>
    </submittedName>
</protein>
<comment type="caution">
    <text evidence="2">The sequence shown here is derived from an EMBL/GenBank/DDBJ whole genome shotgun (WGS) entry which is preliminary data.</text>
</comment>
<evidence type="ECO:0000313" key="2">
    <source>
        <dbReference type="EMBL" id="EDM74544.1"/>
    </source>
</evidence>
<feature type="region of interest" description="Disordered" evidence="1">
    <location>
        <begin position="1"/>
        <end position="34"/>
    </location>
</feature>
<evidence type="ECO:0000313" key="3">
    <source>
        <dbReference type="Proteomes" id="UP000005801"/>
    </source>
</evidence>
<evidence type="ECO:0000256" key="1">
    <source>
        <dbReference type="SAM" id="MobiDB-lite"/>
    </source>
</evidence>
<name>A6GHU7_9BACT</name>
<dbReference type="STRING" id="391625.PPSIR1_29078"/>
<gene>
    <name evidence="2" type="ORF">PPSIR1_29078</name>
</gene>
<keyword evidence="3" id="KW-1185">Reference proteome</keyword>
<feature type="compositionally biased region" description="Low complexity" evidence="1">
    <location>
        <begin position="1"/>
        <end position="15"/>
    </location>
</feature>
<dbReference type="Proteomes" id="UP000005801">
    <property type="component" value="Unassembled WGS sequence"/>
</dbReference>